<dbReference type="KEGG" id="acel:acsn021_11330"/>
<organism evidence="1 2">
    <name type="scientific">Anaerocolumna cellulosilytica</name>
    <dbReference type="NCBI Taxonomy" id="433286"/>
    <lineage>
        <taxon>Bacteria</taxon>
        <taxon>Bacillati</taxon>
        <taxon>Bacillota</taxon>
        <taxon>Clostridia</taxon>
        <taxon>Lachnospirales</taxon>
        <taxon>Lachnospiraceae</taxon>
        <taxon>Anaerocolumna</taxon>
    </lineage>
</organism>
<evidence type="ECO:0000313" key="2">
    <source>
        <dbReference type="Proteomes" id="UP000515561"/>
    </source>
</evidence>
<protein>
    <submittedName>
        <fullName evidence="1">Uncharacterized protein</fullName>
    </submittedName>
</protein>
<dbReference type="Gene3D" id="3.90.70.10">
    <property type="entry name" value="Cysteine proteinases"/>
    <property type="match status" value="1"/>
</dbReference>
<dbReference type="EMBL" id="AP023367">
    <property type="protein sequence ID" value="BCJ93564.1"/>
    <property type="molecule type" value="Genomic_DNA"/>
</dbReference>
<reference evidence="1 2" key="1">
    <citation type="journal article" date="2016" name="Int. J. Syst. Evol. Microbiol.">
        <title>Descriptions of Anaerotaenia torta gen. nov., sp. nov. and Anaerocolumna cellulosilytica gen. nov., sp. nov. isolated from a methanogenic reactor of cattle waste.</title>
        <authorList>
            <person name="Uek A."/>
            <person name="Ohtaki Y."/>
            <person name="Kaku N."/>
            <person name="Ueki K."/>
        </authorList>
    </citation>
    <scope>NUCLEOTIDE SEQUENCE [LARGE SCALE GENOMIC DNA]</scope>
    <source>
        <strain evidence="1 2">SN021</strain>
    </source>
</reference>
<gene>
    <name evidence="1" type="ORF">acsn021_11330</name>
</gene>
<dbReference type="AlphaFoldDB" id="A0A6S6QSH4"/>
<keyword evidence="2" id="KW-1185">Reference proteome</keyword>
<accession>A0A6S6QSH4</accession>
<sequence length="278" mass="29816">MNTAMVLKIAQAAYKALKDKRTRTIIILAIFGPLILLLLQIAAIVSLVTTPIQMLLNGGEDTYGLAEFQNQFVITGTPGEAYEGEYEPPDYVKYTIKQGATEVVYYNQTDMPWRDMLYGTVRTIGISGCGPTSMAIVISTFTGQEVTPAMTAGWSAKNGYLVEGYNNGKPYGMSSHALIPALAKEYSLSSTGIAKNEKTAERIYKALSDGKLVVAIMGPGHFTSGGHFIVLRGVTSDGKILVADCGSRQRTGKAWDIQTIIKEAKGGAGAGGPFWAIK</sequence>
<evidence type="ECO:0000313" key="1">
    <source>
        <dbReference type="EMBL" id="BCJ93564.1"/>
    </source>
</evidence>
<dbReference type="Proteomes" id="UP000515561">
    <property type="component" value="Chromosome"/>
</dbReference>
<name>A0A6S6QSH4_9FIRM</name>
<dbReference type="RefSeq" id="WP_184090925.1">
    <property type="nucleotide sequence ID" value="NZ_AP023367.1"/>
</dbReference>
<proteinExistence type="predicted"/>
<dbReference type="InterPro" id="IPR039564">
    <property type="entry name" value="Peptidase_C39-like"/>
</dbReference>
<dbReference type="Pfam" id="PF13529">
    <property type="entry name" value="Peptidase_C39_2"/>
    <property type="match status" value="1"/>
</dbReference>